<evidence type="ECO:0000256" key="1">
    <source>
        <dbReference type="ARBA" id="ARBA00004196"/>
    </source>
</evidence>
<dbReference type="Proteomes" id="UP000002774">
    <property type="component" value="Chromosome"/>
</dbReference>
<dbReference type="eggNOG" id="COG0526">
    <property type="taxonomic scope" value="Bacteria"/>
</dbReference>
<keyword evidence="3" id="KW-1015">Disulfide bond</keyword>
<dbReference type="InterPro" id="IPR036249">
    <property type="entry name" value="Thioredoxin-like_sf"/>
</dbReference>
<dbReference type="GO" id="GO:0017004">
    <property type="term" value="P:cytochrome complex assembly"/>
    <property type="evidence" value="ECO:0007669"/>
    <property type="project" value="UniProtKB-KW"/>
</dbReference>
<dbReference type="STRING" id="714943.Mucpa_4643"/>
<evidence type="ECO:0000256" key="3">
    <source>
        <dbReference type="ARBA" id="ARBA00023157"/>
    </source>
</evidence>
<dbReference type="EMBL" id="CM001403">
    <property type="protein sequence ID" value="EHQ28730.1"/>
    <property type="molecule type" value="Genomic_DNA"/>
</dbReference>
<dbReference type="Gene3D" id="3.40.30.10">
    <property type="entry name" value="Glutaredoxin"/>
    <property type="match status" value="1"/>
</dbReference>
<dbReference type="PROSITE" id="PS51352">
    <property type="entry name" value="THIOREDOXIN_2"/>
    <property type="match status" value="1"/>
</dbReference>
<dbReference type="PANTHER" id="PTHR42852:SF6">
    <property type="entry name" value="THIOL:DISULFIDE INTERCHANGE PROTEIN DSBE"/>
    <property type="match status" value="1"/>
</dbReference>
<dbReference type="InterPro" id="IPR013766">
    <property type="entry name" value="Thioredoxin_domain"/>
</dbReference>
<organism evidence="6 7">
    <name type="scientific">Mucilaginibacter paludis DSM 18603</name>
    <dbReference type="NCBI Taxonomy" id="714943"/>
    <lineage>
        <taxon>Bacteria</taxon>
        <taxon>Pseudomonadati</taxon>
        <taxon>Bacteroidota</taxon>
        <taxon>Sphingobacteriia</taxon>
        <taxon>Sphingobacteriales</taxon>
        <taxon>Sphingobacteriaceae</taxon>
        <taxon>Mucilaginibacter</taxon>
    </lineage>
</organism>
<dbReference type="HOGENOM" id="CLU_696188_0_0_10"/>
<dbReference type="InterPro" id="IPR017937">
    <property type="entry name" value="Thioredoxin_CS"/>
</dbReference>
<sequence length="400" mass="46228">MNFIKALSYSFLYFCILSTHKTYAQNTGPKSYKLIVKLERAPFDSLFLHDYTEGRDILITGKKTQAFTWEINIPDTIIRNSENIELLGSPYDVKSNLLQSIRFITKRAGKKIIVANVGVEDESTYIYATYLDTVHFSPENVMMKTGNNHSIIIGNLTCADFNLIIKDADADIAIRSEDPFFSWFMDLNDEAISYDNHLASYIEISKQHPDSRFLITYQANNLTRYHSKEDVKKVYENFSGKHKNTIWAKQIERFLYEKKFPNTSLPTCDKKTYENIVQDVSKYNLIIFTASWCAPCREEIPLLKKIHNDLGKNLILTYISIDNAQSVAAFQKLIREQNIPWRSLLAFQDVKAIKQKYFIEGIPHTILIYPNQDMEVMEVRKAEDLSKLYSIVGSPGKQKN</sequence>
<evidence type="ECO:0000313" key="7">
    <source>
        <dbReference type="Proteomes" id="UP000002774"/>
    </source>
</evidence>
<dbReference type="InterPro" id="IPR012336">
    <property type="entry name" value="Thioredoxin-like_fold"/>
</dbReference>
<keyword evidence="4" id="KW-0676">Redox-active center</keyword>
<reference evidence="6" key="1">
    <citation type="submission" date="2011-09" db="EMBL/GenBank/DDBJ databases">
        <title>The permanent draft genome of Mucilaginibacter paludis DSM 18603.</title>
        <authorList>
            <consortium name="US DOE Joint Genome Institute (JGI-PGF)"/>
            <person name="Lucas S."/>
            <person name="Han J."/>
            <person name="Lapidus A."/>
            <person name="Bruce D."/>
            <person name="Goodwin L."/>
            <person name="Pitluck S."/>
            <person name="Peters L."/>
            <person name="Kyrpides N."/>
            <person name="Mavromatis K."/>
            <person name="Ivanova N."/>
            <person name="Mikhailova N."/>
            <person name="Held B."/>
            <person name="Detter J.C."/>
            <person name="Tapia R."/>
            <person name="Han C."/>
            <person name="Land M."/>
            <person name="Hauser L."/>
            <person name="Markowitz V."/>
            <person name="Cheng J.-F."/>
            <person name="Hugenholtz P."/>
            <person name="Woyke T."/>
            <person name="Wu D."/>
            <person name="Tindall B."/>
            <person name="Brambilla E."/>
            <person name="Klenk H.-P."/>
            <person name="Eisen J.A."/>
        </authorList>
    </citation>
    <scope>NUCLEOTIDE SEQUENCE [LARGE SCALE GENOMIC DNA]</scope>
    <source>
        <strain evidence="6">DSM 18603</strain>
    </source>
</reference>
<evidence type="ECO:0000256" key="4">
    <source>
        <dbReference type="ARBA" id="ARBA00023284"/>
    </source>
</evidence>
<protein>
    <recommendedName>
        <fullName evidence="5">Thioredoxin domain-containing protein</fullName>
    </recommendedName>
</protein>
<proteinExistence type="predicted"/>
<dbReference type="PANTHER" id="PTHR42852">
    <property type="entry name" value="THIOL:DISULFIDE INTERCHANGE PROTEIN DSBE"/>
    <property type="match status" value="1"/>
</dbReference>
<comment type="subcellular location">
    <subcellularLocation>
        <location evidence="1">Cell envelope</location>
    </subcellularLocation>
</comment>
<dbReference type="SUPFAM" id="SSF52833">
    <property type="entry name" value="Thioredoxin-like"/>
    <property type="match status" value="1"/>
</dbReference>
<dbReference type="GO" id="GO:0030313">
    <property type="term" value="C:cell envelope"/>
    <property type="evidence" value="ECO:0007669"/>
    <property type="project" value="UniProtKB-SubCell"/>
</dbReference>
<keyword evidence="2" id="KW-0201">Cytochrome c-type biogenesis</keyword>
<dbReference type="OrthoDB" id="6399635at2"/>
<dbReference type="InterPro" id="IPR050553">
    <property type="entry name" value="Thioredoxin_ResA/DsbE_sf"/>
</dbReference>
<evidence type="ECO:0000313" key="6">
    <source>
        <dbReference type="EMBL" id="EHQ28730.1"/>
    </source>
</evidence>
<dbReference type="Pfam" id="PF13905">
    <property type="entry name" value="Thioredoxin_8"/>
    <property type="match status" value="1"/>
</dbReference>
<evidence type="ECO:0000256" key="2">
    <source>
        <dbReference type="ARBA" id="ARBA00022748"/>
    </source>
</evidence>
<dbReference type="RefSeq" id="WP_008509626.1">
    <property type="nucleotide sequence ID" value="NZ_CM001403.1"/>
</dbReference>
<name>H1Y8W4_9SPHI</name>
<evidence type="ECO:0000259" key="5">
    <source>
        <dbReference type="PROSITE" id="PS51352"/>
    </source>
</evidence>
<gene>
    <name evidence="6" type="ORF">Mucpa_4643</name>
</gene>
<dbReference type="PROSITE" id="PS00194">
    <property type="entry name" value="THIOREDOXIN_1"/>
    <property type="match status" value="1"/>
</dbReference>
<keyword evidence="7" id="KW-1185">Reference proteome</keyword>
<dbReference type="CDD" id="cd02966">
    <property type="entry name" value="TlpA_like_family"/>
    <property type="match status" value="1"/>
</dbReference>
<feature type="domain" description="Thioredoxin" evidence="5">
    <location>
        <begin position="254"/>
        <end position="387"/>
    </location>
</feature>
<dbReference type="AlphaFoldDB" id="H1Y8W4"/>
<accession>H1Y8W4</accession>